<evidence type="ECO:0000256" key="1">
    <source>
        <dbReference type="ARBA" id="ARBA00001933"/>
    </source>
</evidence>
<evidence type="ECO:0000256" key="3">
    <source>
        <dbReference type="ARBA" id="ARBA00022679"/>
    </source>
</evidence>
<reference evidence="6 7" key="1">
    <citation type="submission" date="2021-12" db="EMBL/GenBank/DDBJ databases">
        <title>Discovery of the Pendulisporaceae a myxobacterial family with distinct sporulation behavior and unique specialized metabolism.</title>
        <authorList>
            <person name="Garcia R."/>
            <person name="Popoff A."/>
            <person name="Bader C.D."/>
            <person name="Loehr J."/>
            <person name="Walesch S."/>
            <person name="Walt C."/>
            <person name="Boldt J."/>
            <person name="Bunk B."/>
            <person name="Haeckl F.J.F.P.J."/>
            <person name="Gunesch A.P."/>
            <person name="Birkelbach J."/>
            <person name="Nuebel U."/>
            <person name="Pietschmann T."/>
            <person name="Bach T."/>
            <person name="Mueller R."/>
        </authorList>
    </citation>
    <scope>NUCLEOTIDE SEQUENCE [LARGE SCALE GENOMIC DNA]</scope>
    <source>
        <strain evidence="6 7">MSr12523</strain>
    </source>
</reference>
<dbReference type="InterPro" id="IPR050103">
    <property type="entry name" value="Class-III_PLP-dep_AT"/>
</dbReference>
<proteinExistence type="inferred from homology"/>
<evidence type="ECO:0000256" key="2">
    <source>
        <dbReference type="ARBA" id="ARBA00022576"/>
    </source>
</evidence>
<dbReference type="PANTHER" id="PTHR11986">
    <property type="entry name" value="AMINOTRANSFERASE CLASS III"/>
    <property type="match status" value="1"/>
</dbReference>
<evidence type="ECO:0000313" key="7">
    <source>
        <dbReference type="Proteomes" id="UP001379533"/>
    </source>
</evidence>
<dbReference type="InterPro" id="IPR015421">
    <property type="entry name" value="PyrdxlP-dep_Trfase_major"/>
</dbReference>
<keyword evidence="7" id="KW-1185">Reference proteome</keyword>
<keyword evidence="3" id="KW-0808">Transferase</keyword>
<dbReference type="InterPro" id="IPR005814">
    <property type="entry name" value="Aminotrans_3"/>
</dbReference>
<name>A0ABZ2KL91_9BACT</name>
<dbReference type="PANTHER" id="PTHR11986:SF79">
    <property type="entry name" value="ACETYLORNITHINE AMINOTRANSFERASE, MITOCHONDRIAL"/>
    <property type="match status" value="1"/>
</dbReference>
<evidence type="ECO:0000313" key="6">
    <source>
        <dbReference type="EMBL" id="WXA97131.1"/>
    </source>
</evidence>
<dbReference type="Gene3D" id="3.40.640.10">
    <property type="entry name" value="Type I PLP-dependent aspartate aminotransferase-like (Major domain)"/>
    <property type="match status" value="1"/>
</dbReference>
<comment type="cofactor">
    <cofactor evidence="1">
        <name>pyridoxal 5'-phosphate</name>
        <dbReference type="ChEBI" id="CHEBI:597326"/>
    </cofactor>
</comment>
<organism evidence="6 7">
    <name type="scientific">Pendulispora brunnea</name>
    <dbReference type="NCBI Taxonomy" id="2905690"/>
    <lineage>
        <taxon>Bacteria</taxon>
        <taxon>Pseudomonadati</taxon>
        <taxon>Myxococcota</taxon>
        <taxon>Myxococcia</taxon>
        <taxon>Myxococcales</taxon>
        <taxon>Sorangiineae</taxon>
        <taxon>Pendulisporaceae</taxon>
        <taxon>Pendulispora</taxon>
    </lineage>
</organism>
<dbReference type="Gene3D" id="3.90.1150.10">
    <property type="entry name" value="Aspartate Aminotransferase, domain 1"/>
    <property type="match status" value="1"/>
</dbReference>
<gene>
    <name evidence="6" type="ORF">LZC95_09820</name>
</gene>
<dbReference type="Proteomes" id="UP001379533">
    <property type="component" value="Chromosome"/>
</dbReference>
<dbReference type="CDD" id="cd00610">
    <property type="entry name" value="OAT_like"/>
    <property type="match status" value="1"/>
</dbReference>
<evidence type="ECO:0000256" key="5">
    <source>
        <dbReference type="RuleBase" id="RU003560"/>
    </source>
</evidence>
<dbReference type="EMBL" id="CP089982">
    <property type="protein sequence ID" value="WXA97131.1"/>
    <property type="molecule type" value="Genomic_DNA"/>
</dbReference>
<accession>A0ABZ2KL91</accession>
<sequence>MSSTPKKQRVHLKTIVPGPRSTALRQREDAHVAPGLQGYAVMAGIAVESAEGSAVTDVDGNTFLDFIGGIGVGALGHSHPGVVKAIQDQVARASVGSFTSEARVELLERVAKHPPTEGVHRLQLYSSGAEAVESALRLAKSHTKKTEFVSFWGGFHGKTMGALSLMGSNFKEGLGPMVPGSHILPYADCYRCPIGSTYPTCGLGCIDQGRKQLKYASTNSIAAFIVEPMQGTAGNVVPPDDFIPAVRELAHEFGALFIADEMITGFGRTGRYWGVEHSGAKPDIVTLGKAFGGGFPLSGVLTTDAIAQAKPWSNPSGSSSSYGGNPLAAAAGVAALKAIEEDGLVDNAREVGAAMLEELAAFVEAYPFVGHVRGRGLFMGIELVADKKTKEPLSRAVTRRIFDECVRRGLLTMSYAPSFRIQPALTIDHETAKNGIAVLREVFDEAKRTNLWGLT</sequence>
<dbReference type="Pfam" id="PF00202">
    <property type="entry name" value="Aminotran_3"/>
    <property type="match status" value="1"/>
</dbReference>
<keyword evidence="2 6" id="KW-0032">Aminotransferase</keyword>
<dbReference type="RefSeq" id="WP_394847746.1">
    <property type="nucleotide sequence ID" value="NZ_CP089982.1"/>
</dbReference>
<evidence type="ECO:0000256" key="4">
    <source>
        <dbReference type="ARBA" id="ARBA00022898"/>
    </source>
</evidence>
<dbReference type="GO" id="GO:0008483">
    <property type="term" value="F:transaminase activity"/>
    <property type="evidence" value="ECO:0007669"/>
    <property type="project" value="UniProtKB-KW"/>
</dbReference>
<dbReference type="PIRSF" id="PIRSF000521">
    <property type="entry name" value="Transaminase_4ab_Lys_Orn"/>
    <property type="match status" value="1"/>
</dbReference>
<dbReference type="SUPFAM" id="SSF53383">
    <property type="entry name" value="PLP-dependent transferases"/>
    <property type="match status" value="1"/>
</dbReference>
<keyword evidence="4 5" id="KW-0663">Pyridoxal phosphate</keyword>
<dbReference type="InterPro" id="IPR015422">
    <property type="entry name" value="PyrdxlP-dep_Trfase_small"/>
</dbReference>
<dbReference type="InterPro" id="IPR015424">
    <property type="entry name" value="PyrdxlP-dep_Trfase"/>
</dbReference>
<protein>
    <submittedName>
        <fullName evidence="6">Aspartate aminotransferase family protein</fullName>
    </submittedName>
</protein>
<comment type="similarity">
    <text evidence="5">Belongs to the class-III pyridoxal-phosphate-dependent aminotransferase family.</text>
</comment>